<dbReference type="AlphaFoldDB" id="A0A424WCN9"/>
<evidence type="ECO:0000313" key="1">
    <source>
        <dbReference type="EMBL" id="RPJ91000.1"/>
    </source>
</evidence>
<dbReference type="EMBL" id="QVXO01000020">
    <property type="protein sequence ID" value="RPJ91000.1"/>
    <property type="molecule type" value="Genomic_DNA"/>
</dbReference>
<dbReference type="InterPro" id="IPR013783">
    <property type="entry name" value="Ig-like_fold"/>
</dbReference>
<accession>A0A424WCN9</accession>
<sequence>MSVHVLPRRFARRTAFIVAALALPWPQHGQGAGILHLPRAELRLEPGRAPSELLAENRGDSPLYLDVEQHLLLNPGSMPEVLAPVGETERPSLLVTPKRLILAPGQKYRMSVRVLHAPARTQVWRITFRPRERVILNGGEADGSAPLIINMAYGVLIYQTAEHAQP</sequence>
<evidence type="ECO:0008006" key="3">
    <source>
        <dbReference type="Google" id="ProtNLM"/>
    </source>
</evidence>
<gene>
    <name evidence="1" type="ORF">DY367_14820</name>
</gene>
<comment type="caution">
    <text evidence="1">The sequence shown here is derived from an EMBL/GenBank/DDBJ whole genome shotgun (WGS) entry which is preliminary data.</text>
</comment>
<dbReference type="OrthoDB" id="6638596at2"/>
<dbReference type="Proteomes" id="UP000285324">
    <property type="component" value="Unassembled WGS sequence"/>
</dbReference>
<evidence type="ECO:0000313" key="2">
    <source>
        <dbReference type="Proteomes" id="UP000285324"/>
    </source>
</evidence>
<proteinExistence type="predicted"/>
<organism evidence="1 2">
    <name type="scientific">Alcaligenes xylosoxydans xylosoxydans</name>
    <name type="common">Achromobacter xylosoxidans</name>
    <dbReference type="NCBI Taxonomy" id="85698"/>
    <lineage>
        <taxon>Bacteria</taxon>
        <taxon>Pseudomonadati</taxon>
        <taxon>Pseudomonadota</taxon>
        <taxon>Betaproteobacteria</taxon>
        <taxon>Burkholderiales</taxon>
        <taxon>Alcaligenaceae</taxon>
        <taxon>Achromobacter</taxon>
    </lineage>
</organism>
<protein>
    <recommendedName>
        <fullName evidence="3">Pilus assembly protein</fullName>
    </recommendedName>
</protein>
<reference evidence="1 2" key="1">
    <citation type="submission" date="2018-08" db="EMBL/GenBank/DDBJ databases">
        <title>Achromobacter xylosoxidans Genome sequencing and assembly.</title>
        <authorList>
            <person name="Wang R."/>
            <person name="Rensing C."/>
            <person name="Li Y."/>
        </authorList>
    </citation>
    <scope>NUCLEOTIDE SEQUENCE [LARGE SCALE GENOMIC DNA]</scope>
    <source>
        <strain evidence="1 2">GD003A</strain>
    </source>
</reference>
<dbReference type="Gene3D" id="2.60.40.10">
    <property type="entry name" value="Immunoglobulins"/>
    <property type="match status" value="1"/>
</dbReference>
<dbReference type="RefSeq" id="WP_059373750.1">
    <property type="nucleotide sequence ID" value="NZ_CP061008.1"/>
</dbReference>
<name>A0A424WCN9_ALCXX</name>